<dbReference type="PANTHER" id="PTHR35162:SF6">
    <property type="match status" value="1"/>
</dbReference>
<dbReference type="Gramene" id="KQL28862">
    <property type="protein sequence ID" value="KQL28862"/>
    <property type="gene ID" value="SETIT_019422mg"/>
</dbReference>
<dbReference type="HOGENOM" id="CLU_1605535_0_0_1"/>
<sequence length="166" mass="17754">MGIQEVKKLLRNQHRRHDAHVEVKDEDRSQDGAKVWVLGMSGIGGIALPLQQLKPVKTGGRRRHDADEERDGGGEKGEDEEPVTPRGEGCRIPAEAATCPPAPKKPRTAVSIIRSGAGRRCNCDDGEVLDDGFGGRLCQPSCQGELAASAAGRPCARVSVVLESKQ</sequence>
<dbReference type="EnsemblPlants" id="KQL28862">
    <property type="protein sequence ID" value="KQL28862"/>
    <property type="gene ID" value="SETIT_019422mg"/>
</dbReference>
<name>K3YYR6_SETIT</name>
<proteinExistence type="predicted"/>
<evidence type="ECO:0000256" key="1">
    <source>
        <dbReference type="SAM" id="MobiDB-lite"/>
    </source>
</evidence>
<dbReference type="InterPro" id="IPR053115">
    <property type="entry name" value="CDK_inhibitor"/>
</dbReference>
<dbReference type="AlphaFoldDB" id="K3YYR6"/>
<dbReference type="OMA" id="NQHRRHD"/>
<feature type="region of interest" description="Disordered" evidence="1">
    <location>
        <begin position="10"/>
        <end position="29"/>
    </location>
</feature>
<feature type="region of interest" description="Disordered" evidence="1">
    <location>
        <begin position="54"/>
        <end position="107"/>
    </location>
</feature>
<organism evidence="2 3">
    <name type="scientific">Setaria italica</name>
    <name type="common">Foxtail millet</name>
    <name type="synonym">Panicum italicum</name>
    <dbReference type="NCBI Taxonomy" id="4555"/>
    <lineage>
        <taxon>Eukaryota</taxon>
        <taxon>Viridiplantae</taxon>
        <taxon>Streptophyta</taxon>
        <taxon>Embryophyta</taxon>
        <taxon>Tracheophyta</taxon>
        <taxon>Spermatophyta</taxon>
        <taxon>Magnoliopsida</taxon>
        <taxon>Liliopsida</taxon>
        <taxon>Poales</taxon>
        <taxon>Poaceae</taxon>
        <taxon>PACMAD clade</taxon>
        <taxon>Panicoideae</taxon>
        <taxon>Panicodae</taxon>
        <taxon>Paniceae</taxon>
        <taxon>Cenchrinae</taxon>
        <taxon>Setaria</taxon>
    </lineage>
</organism>
<evidence type="ECO:0000313" key="2">
    <source>
        <dbReference type="EnsemblPlants" id="KQL28862"/>
    </source>
</evidence>
<accession>K3YYR6</accession>
<dbReference type="EMBL" id="AGNK02000133">
    <property type="status" value="NOT_ANNOTATED_CDS"/>
    <property type="molecule type" value="Genomic_DNA"/>
</dbReference>
<dbReference type="PANTHER" id="PTHR35162">
    <property type="entry name" value="OS08G0516600 PROTEIN"/>
    <property type="match status" value="1"/>
</dbReference>
<dbReference type="FunCoup" id="K3YYR6">
    <property type="interactions" value="177"/>
</dbReference>
<feature type="compositionally biased region" description="Basic and acidic residues" evidence="1">
    <location>
        <begin position="64"/>
        <end position="76"/>
    </location>
</feature>
<reference evidence="3" key="1">
    <citation type="journal article" date="2012" name="Nat. Biotechnol.">
        <title>Reference genome sequence of the model plant Setaria.</title>
        <authorList>
            <person name="Bennetzen J.L."/>
            <person name="Schmutz J."/>
            <person name="Wang H."/>
            <person name="Percifield R."/>
            <person name="Hawkins J."/>
            <person name="Pontaroli A.C."/>
            <person name="Estep M."/>
            <person name="Feng L."/>
            <person name="Vaughn J.N."/>
            <person name="Grimwood J."/>
            <person name="Jenkins J."/>
            <person name="Barry K."/>
            <person name="Lindquist E."/>
            <person name="Hellsten U."/>
            <person name="Deshpande S."/>
            <person name="Wang X."/>
            <person name="Wu X."/>
            <person name="Mitros T."/>
            <person name="Triplett J."/>
            <person name="Yang X."/>
            <person name="Ye C.Y."/>
            <person name="Mauro-Herrera M."/>
            <person name="Wang L."/>
            <person name="Li P."/>
            <person name="Sharma M."/>
            <person name="Sharma R."/>
            <person name="Ronald P.C."/>
            <person name="Panaud O."/>
            <person name="Kellogg E.A."/>
            <person name="Brutnell T.P."/>
            <person name="Doust A.N."/>
            <person name="Tuskan G.A."/>
            <person name="Rokhsar D."/>
            <person name="Devos K.M."/>
        </authorList>
    </citation>
    <scope>NUCLEOTIDE SEQUENCE [LARGE SCALE GENOMIC DNA]</scope>
    <source>
        <strain evidence="3">cv. Yugu1</strain>
    </source>
</reference>
<dbReference type="eggNOG" id="ENOG502S1MD">
    <property type="taxonomic scope" value="Eukaryota"/>
</dbReference>
<protein>
    <submittedName>
        <fullName evidence="2">Uncharacterized protein</fullName>
    </submittedName>
</protein>
<keyword evidence="3" id="KW-1185">Reference proteome</keyword>
<reference evidence="2" key="2">
    <citation type="submission" date="2018-08" db="UniProtKB">
        <authorList>
            <consortium name="EnsemblPlants"/>
        </authorList>
    </citation>
    <scope>IDENTIFICATION</scope>
    <source>
        <strain evidence="2">Yugu1</strain>
    </source>
</reference>
<evidence type="ECO:0000313" key="3">
    <source>
        <dbReference type="Proteomes" id="UP000004995"/>
    </source>
</evidence>
<feature type="compositionally biased region" description="Basic and acidic residues" evidence="1">
    <location>
        <begin position="19"/>
        <end position="29"/>
    </location>
</feature>
<dbReference type="Proteomes" id="UP000004995">
    <property type="component" value="Unassembled WGS sequence"/>
</dbReference>
<dbReference type="InParanoid" id="K3YYR6"/>